<protein>
    <submittedName>
        <fullName evidence="1">Uncharacterized protein</fullName>
    </submittedName>
</protein>
<name>A0A0E9XG85_ANGAN</name>
<evidence type="ECO:0000313" key="1">
    <source>
        <dbReference type="EMBL" id="JAI00709.1"/>
    </source>
</evidence>
<proteinExistence type="predicted"/>
<reference evidence="1" key="1">
    <citation type="submission" date="2014-11" db="EMBL/GenBank/DDBJ databases">
        <authorList>
            <person name="Amaro Gonzalez C."/>
        </authorList>
    </citation>
    <scope>NUCLEOTIDE SEQUENCE</scope>
</reference>
<dbReference type="AlphaFoldDB" id="A0A0E9XG85"/>
<accession>A0A0E9XG85</accession>
<sequence>MYKFGQAFFYTMQQQWLNDKTMFYKAKHQQHRNSAPCRHLRVVSLHLCLEKIFIPYIFLKSFLIKCPVIFKNEILI</sequence>
<reference evidence="1" key="2">
    <citation type="journal article" date="2015" name="Fish Shellfish Immunol.">
        <title>Early steps in the European eel (Anguilla anguilla)-Vibrio vulnificus interaction in the gills: Role of the RtxA13 toxin.</title>
        <authorList>
            <person name="Callol A."/>
            <person name="Pajuelo D."/>
            <person name="Ebbesson L."/>
            <person name="Teles M."/>
            <person name="MacKenzie S."/>
            <person name="Amaro C."/>
        </authorList>
    </citation>
    <scope>NUCLEOTIDE SEQUENCE</scope>
</reference>
<organism evidence="1">
    <name type="scientific">Anguilla anguilla</name>
    <name type="common">European freshwater eel</name>
    <name type="synonym">Muraena anguilla</name>
    <dbReference type="NCBI Taxonomy" id="7936"/>
    <lineage>
        <taxon>Eukaryota</taxon>
        <taxon>Metazoa</taxon>
        <taxon>Chordata</taxon>
        <taxon>Craniata</taxon>
        <taxon>Vertebrata</taxon>
        <taxon>Euteleostomi</taxon>
        <taxon>Actinopterygii</taxon>
        <taxon>Neopterygii</taxon>
        <taxon>Teleostei</taxon>
        <taxon>Anguilliformes</taxon>
        <taxon>Anguillidae</taxon>
        <taxon>Anguilla</taxon>
    </lineage>
</organism>
<dbReference type="EMBL" id="GBXM01007869">
    <property type="protein sequence ID" value="JAI00709.1"/>
    <property type="molecule type" value="Transcribed_RNA"/>
</dbReference>